<dbReference type="Proteomes" id="UP000025171">
    <property type="component" value="Unassembled WGS sequence"/>
</dbReference>
<dbReference type="AlphaFoldDB" id="A0A059FJH8"/>
<dbReference type="RefSeq" id="WP_035617602.1">
    <property type="nucleotide sequence ID" value="NZ_ARYK01000006.1"/>
</dbReference>
<dbReference type="OrthoDB" id="5297170at2"/>
<reference evidence="2 3" key="1">
    <citation type="journal article" date="2014" name="Antonie Van Leeuwenhoek">
        <title>Hyphomonas beringensis sp. nov. and Hyphomonas chukchiensis sp. nov., isolated from surface seawater of the Bering Sea and Chukchi Sea.</title>
        <authorList>
            <person name="Li C."/>
            <person name="Lai Q."/>
            <person name="Li G."/>
            <person name="Dong C."/>
            <person name="Wang J."/>
            <person name="Liao Y."/>
            <person name="Shao Z."/>
        </authorList>
    </citation>
    <scope>NUCLEOTIDE SEQUENCE [LARGE SCALE GENOMIC DNA]</scope>
    <source>
        <strain evidence="2 3">MHS-2</strain>
    </source>
</reference>
<name>A0A059FJH8_9PROT</name>
<dbReference type="InterPro" id="IPR018551">
    <property type="entry name" value="DUF2007"/>
</dbReference>
<gene>
    <name evidence="2" type="ORF">HJO_13251</name>
</gene>
<sequence length="68" mass="7557">MEEIFRTNDPVKLSYVEHLLREAGIAYFVADQHISAVEGNIGAFPRRVMVREDLAARAVTALSEVEPG</sequence>
<dbReference type="Pfam" id="PF09413">
    <property type="entry name" value="DUF2007"/>
    <property type="match status" value="1"/>
</dbReference>
<dbReference type="eggNOG" id="ENOG5032YJ8">
    <property type="taxonomic scope" value="Bacteria"/>
</dbReference>
<evidence type="ECO:0000259" key="1">
    <source>
        <dbReference type="Pfam" id="PF09413"/>
    </source>
</evidence>
<keyword evidence="3" id="KW-1185">Reference proteome</keyword>
<dbReference type="STRING" id="1280950.HJO_13251"/>
<accession>A0A059FJH8</accession>
<dbReference type="PATRIC" id="fig|1280950.3.peg.2659"/>
<organism evidence="2 3">
    <name type="scientific">Hyphomonas johnsonii MHS-2</name>
    <dbReference type="NCBI Taxonomy" id="1280950"/>
    <lineage>
        <taxon>Bacteria</taxon>
        <taxon>Pseudomonadati</taxon>
        <taxon>Pseudomonadota</taxon>
        <taxon>Alphaproteobacteria</taxon>
        <taxon>Hyphomonadales</taxon>
        <taxon>Hyphomonadaceae</taxon>
        <taxon>Hyphomonas</taxon>
    </lineage>
</organism>
<dbReference type="SUPFAM" id="SSF54913">
    <property type="entry name" value="GlnB-like"/>
    <property type="match status" value="1"/>
</dbReference>
<evidence type="ECO:0000313" key="3">
    <source>
        <dbReference type="Proteomes" id="UP000025171"/>
    </source>
</evidence>
<proteinExistence type="predicted"/>
<dbReference type="InterPro" id="IPR011322">
    <property type="entry name" value="N-reg_PII-like_a/b"/>
</dbReference>
<evidence type="ECO:0000313" key="2">
    <source>
        <dbReference type="EMBL" id="KCZ90820.1"/>
    </source>
</evidence>
<dbReference type="EMBL" id="ARYK01000006">
    <property type="protein sequence ID" value="KCZ90820.1"/>
    <property type="molecule type" value="Genomic_DNA"/>
</dbReference>
<feature type="domain" description="DUF2007" evidence="1">
    <location>
        <begin position="1"/>
        <end position="66"/>
    </location>
</feature>
<protein>
    <recommendedName>
        <fullName evidence="1">DUF2007 domain-containing protein</fullName>
    </recommendedName>
</protein>
<dbReference type="Gene3D" id="3.30.70.790">
    <property type="entry name" value="UreE, C-terminal domain"/>
    <property type="match status" value="1"/>
</dbReference>
<comment type="caution">
    <text evidence="2">The sequence shown here is derived from an EMBL/GenBank/DDBJ whole genome shotgun (WGS) entry which is preliminary data.</text>
</comment>